<feature type="transmembrane region" description="Helical" evidence="5">
    <location>
        <begin position="79"/>
        <end position="97"/>
    </location>
</feature>
<organism evidence="6 7">
    <name type="scientific">Aminobacter niigataensis</name>
    <dbReference type="NCBI Taxonomy" id="83265"/>
    <lineage>
        <taxon>Bacteria</taxon>
        <taxon>Pseudomonadati</taxon>
        <taxon>Pseudomonadota</taxon>
        <taxon>Alphaproteobacteria</taxon>
        <taxon>Hyphomicrobiales</taxon>
        <taxon>Phyllobacteriaceae</taxon>
        <taxon>Aminobacter</taxon>
    </lineage>
</organism>
<sequence>MTYSAIETPAISNAALWTGRALSGAVIAFLVFDAAIKLVPLQVVIETTAALGFPPELARTLGVLTLACAALYAWPRTAVLGAILLTGYLGGAIAIHLRIGNPLFSHTLFGVYLGLMAWGGLYLRDPRLQALIPFRR</sequence>
<feature type="transmembrane region" description="Helical" evidence="5">
    <location>
        <begin position="57"/>
        <end position="74"/>
    </location>
</feature>
<dbReference type="RefSeq" id="WP_183264086.1">
    <property type="nucleotide sequence ID" value="NZ_BAAAVZ010000006.1"/>
</dbReference>
<dbReference type="Proteomes" id="UP000539538">
    <property type="component" value="Unassembled WGS sequence"/>
</dbReference>
<accession>A0ABR6L6U7</accession>
<protein>
    <recommendedName>
        <fullName evidence="8">DoxX family protein</fullName>
    </recommendedName>
</protein>
<comment type="caution">
    <text evidence="6">The sequence shown here is derived from an EMBL/GenBank/DDBJ whole genome shotgun (WGS) entry which is preliminary data.</text>
</comment>
<reference evidence="6 7" key="1">
    <citation type="submission" date="2020-08" db="EMBL/GenBank/DDBJ databases">
        <title>Genomic Encyclopedia of Type Strains, Phase IV (KMG-IV): sequencing the most valuable type-strain genomes for metagenomic binning, comparative biology and taxonomic classification.</title>
        <authorList>
            <person name="Goeker M."/>
        </authorList>
    </citation>
    <scope>NUCLEOTIDE SEQUENCE [LARGE SCALE GENOMIC DNA]</scope>
    <source>
        <strain evidence="6 7">DSM 7050</strain>
    </source>
</reference>
<feature type="transmembrane region" description="Helical" evidence="5">
    <location>
        <begin position="103"/>
        <end position="123"/>
    </location>
</feature>
<dbReference type="InterPro" id="IPR032808">
    <property type="entry name" value="DoxX"/>
</dbReference>
<evidence type="ECO:0000256" key="2">
    <source>
        <dbReference type="ARBA" id="ARBA00022692"/>
    </source>
</evidence>
<evidence type="ECO:0008006" key="8">
    <source>
        <dbReference type="Google" id="ProtNLM"/>
    </source>
</evidence>
<keyword evidence="3 5" id="KW-1133">Transmembrane helix</keyword>
<feature type="transmembrane region" description="Helical" evidence="5">
    <location>
        <begin position="21"/>
        <end position="45"/>
    </location>
</feature>
<gene>
    <name evidence="6" type="ORF">GGQ99_004313</name>
</gene>
<proteinExistence type="predicted"/>
<keyword evidence="4 5" id="KW-0472">Membrane</keyword>
<keyword evidence="2 5" id="KW-0812">Transmembrane</keyword>
<evidence type="ECO:0000313" key="7">
    <source>
        <dbReference type="Proteomes" id="UP000539538"/>
    </source>
</evidence>
<dbReference type="Pfam" id="PF13564">
    <property type="entry name" value="DoxX_2"/>
    <property type="match status" value="1"/>
</dbReference>
<keyword evidence="7" id="KW-1185">Reference proteome</keyword>
<name>A0ABR6L6U7_9HYPH</name>
<evidence type="ECO:0000256" key="3">
    <source>
        <dbReference type="ARBA" id="ARBA00022989"/>
    </source>
</evidence>
<evidence type="ECO:0000256" key="1">
    <source>
        <dbReference type="ARBA" id="ARBA00004141"/>
    </source>
</evidence>
<evidence type="ECO:0000313" key="6">
    <source>
        <dbReference type="EMBL" id="MBB4652537.1"/>
    </source>
</evidence>
<evidence type="ECO:0000256" key="5">
    <source>
        <dbReference type="SAM" id="Phobius"/>
    </source>
</evidence>
<dbReference type="EMBL" id="JACHOT010000007">
    <property type="protein sequence ID" value="MBB4652537.1"/>
    <property type="molecule type" value="Genomic_DNA"/>
</dbReference>
<comment type="subcellular location">
    <subcellularLocation>
        <location evidence="1">Membrane</location>
        <topology evidence="1">Multi-pass membrane protein</topology>
    </subcellularLocation>
</comment>
<evidence type="ECO:0000256" key="4">
    <source>
        <dbReference type="ARBA" id="ARBA00023136"/>
    </source>
</evidence>